<comment type="caution">
    <text evidence="10">The sequence shown here is derived from an EMBL/GenBank/DDBJ whole genome shotgun (WGS) entry which is preliminary data.</text>
</comment>
<dbReference type="Pfam" id="PF22468">
    <property type="entry name" value="ACT_9"/>
    <property type="match status" value="1"/>
</dbReference>
<reference evidence="10 11" key="1">
    <citation type="submission" date="2019-03" db="EMBL/GenBank/DDBJ databases">
        <title>Sequencing 23 genomes of Wallemia ichthyophaga.</title>
        <authorList>
            <person name="Gostincar C."/>
        </authorList>
    </citation>
    <scope>NUCLEOTIDE SEQUENCE [LARGE SCALE GENOMIC DNA]</scope>
    <source>
        <strain evidence="10 11">EXF-8621</strain>
    </source>
</reference>
<feature type="compositionally biased region" description="Low complexity" evidence="7">
    <location>
        <begin position="71"/>
        <end position="87"/>
    </location>
</feature>
<dbReference type="InterPro" id="IPR002710">
    <property type="entry name" value="Dilute_dom"/>
</dbReference>
<feature type="compositionally biased region" description="Low complexity" evidence="7">
    <location>
        <begin position="1477"/>
        <end position="1493"/>
    </location>
</feature>
<organism evidence="10 11">
    <name type="scientific">Wallemia ichthyophaga</name>
    <dbReference type="NCBI Taxonomy" id="245174"/>
    <lineage>
        <taxon>Eukaryota</taxon>
        <taxon>Fungi</taxon>
        <taxon>Dikarya</taxon>
        <taxon>Basidiomycota</taxon>
        <taxon>Wallemiomycotina</taxon>
        <taxon>Wallemiomycetes</taxon>
        <taxon>Wallemiales</taxon>
        <taxon>Wallemiaceae</taxon>
        <taxon>Wallemia</taxon>
    </lineage>
</organism>
<dbReference type="InterPro" id="IPR036393">
    <property type="entry name" value="AceGlu_kinase-like_sf"/>
</dbReference>
<evidence type="ECO:0000256" key="7">
    <source>
        <dbReference type="SAM" id="MobiDB-lite"/>
    </source>
</evidence>
<dbReference type="PANTHER" id="PTHR21499">
    <property type="entry name" value="ASPARTATE KINASE"/>
    <property type="match status" value="1"/>
</dbReference>
<protein>
    <recommendedName>
        <fullName evidence="2">aspartate kinase</fullName>
        <ecNumber evidence="2">2.7.2.4</ecNumber>
    </recommendedName>
</protein>
<dbReference type="InterPro" id="IPR002110">
    <property type="entry name" value="Ankyrin_rpt"/>
</dbReference>
<proteinExistence type="inferred from homology"/>
<dbReference type="InterPro" id="IPR001341">
    <property type="entry name" value="Asp_kinase"/>
</dbReference>
<dbReference type="InterPro" id="IPR037986">
    <property type="entry name" value="Myo5p-like_CBD_DIL"/>
</dbReference>
<keyword evidence="3" id="KW-0808">Transferase</keyword>
<dbReference type="GO" id="GO:0009088">
    <property type="term" value="P:threonine biosynthetic process"/>
    <property type="evidence" value="ECO:0007669"/>
    <property type="project" value="UniProtKB-ARBA"/>
</dbReference>
<feature type="region of interest" description="Disordered" evidence="7">
    <location>
        <begin position="1046"/>
        <end position="1158"/>
    </location>
</feature>
<evidence type="ECO:0000256" key="4">
    <source>
        <dbReference type="ARBA" id="ARBA00022741"/>
    </source>
</evidence>
<dbReference type="FunFam" id="3.30.2130.10:FF:000001">
    <property type="entry name" value="Bifunctional aspartokinase/homoserine dehydrogenase"/>
    <property type="match status" value="1"/>
</dbReference>
<dbReference type="InterPro" id="IPR018042">
    <property type="entry name" value="Aspartate_kinase_CS"/>
</dbReference>
<feature type="region of interest" description="Disordered" evidence="7">
    <location>
        <begin position="1385"/>
        <end position="1426"/>
    </location>
</feature>
<feature type="compositionally biased region" description="Polar residues" evidence="7">
    <location>
        <begin position="1104"/>
        <end position="1114"/>
    </location>
</feature>
<comment type="similarity">
    <text evidence="1">Belongs to the aspartokinase family.</text>
</comment>
<dbReference type="EMBL" id="SPOF01000041">
    <property type="protein sequence ID" value="TIB09510.1"/>
    <property type="molecule type" value="Genomic_DNA"/>
</dbReference>
<feature type="compositionally biased region" description="Low complexity" evidence="7">
    <location>
        <begin position="1126"/>
        <end position="1146"/>
    </location>
</feature>
<dbReference type="Gene3D" id="3.40.1160.10">
    <property type="entry name" value="Acetylglutamate kinase-like"/>
    <property type="match status" value="1"/>
</dbReference>
<dbReference type="PANTHER" id="PTHR21499:SF59">
    <property type="entry name" value="ASPARTOKINASE"/>
    <property type="match status" value="1"/>
</dbReference>
<dbReference type="GO" id="GO:0071266">
    <property type="term" value="P:'de novo' L-methionine biosynthetic process"/>
    <property type="evidence" value="ECO:0007669"/>
    <property type="project" value="UniProtKB-ARBA"/>
</dbReference>
<dbReference type="Pfam" id="PF01843">
    <property type="entry name" value="DIL"/>
    <property type="match status" value="1"/>
</dbReference>
<name>A0A4T0HZ53_WALIC</name>
<evidence type="ECO:0000256" key="6">
    <source>
        <dbReference type="ARBA" id="ARBA00022840"/>
    </source>
</evidence>
<dbReference type="InterPro" id="IPR054352">
    <property type="entry name" value="ACT_Aspartokinase"/>
</dbReference>
<dbReference type="GO" id="GO:0009090">
    <property type="term" value="P:homoserine biosynthetic process"/>
    <property type="evidence" value="ECO:0007669"/>
    <property type="project" value="TreeGrafter"/>
</dbReference>
<feature type="compositionally biased region" description="Basic residues" evidence="7">
    <location>
        <begin position="1051"/>
        <end position="1061"/>
    </location>
</feature>
<evidence type="ECO:0000259" key="8">
    <source>
        <dbReference type="PROSITE" id="PS51126"/>
    </source>
</evidence>
<evidence type="ECO:0000256" key="1">
    <source>
        <dbReference type="ARBA" id="ARBA00010122"/>
    </source>
</evidence>
<evidence type="ECO:0000313" key="11">
    <source>
        <dbReference type="Proteomes" id="UP000306954"/>
    </source>
</evidence>
<dbReference type="CDD" id="cd15473">
    <property type="entry name" value="Myo5p-like_CBD_DIL_ANK"/>
    <property type="match status" value="1"/>
</dbReference>
<dbReference type="GO" id="GO:0009089">
    <property type="term" value="P:lysine biosynthetic process via diaminopimelate"/>
    <property type="evidence" value="ECO:0007669"/>
    <property type="project" value="TreeGrafter"/>
</dbReference>
<dbReference type="SMART" id="SM01132">
    <property type="entry name" value="DIL"/>
    <property type="match status" value="1"/>
</dbReference>
<sequence length="1528" mass="165428">MTHSPPNWIIQKFGGTSIGRALDSIVDHIVPQYFPASNVVLVCSARSGASKDTGTTNLLLKAATEALTPRNSPNSPSAPGTPGTPSALTRPRFGSPQQSRSASPTGFSHSNLDDSLRKLSLSRSTLDQPDFVLTANILREEHFSAARDLIKNDNVRISVEADISADCDSLCEFLNAAQIIDEISPRSKDAIVGLGERLACRLVCAALADRGIPNELVSLEGVVDAFVEGGCSSDDNNNTTLDQGFYTRLAQRLGERLRKCDGKVPVVTGFFGPVPGSLLQQVGRGYTDLCAALCAVGLNGGELQIWKEVDGIFTADPRKVVTARLVPIITPDEAAELTYYGSEVIHPFTMDQVIRASIPIRIKNVLNPLGPGTVIFPDANNAHDARNAHNPGEEASEAVKAQHSGIVSSKLPTAVTVKDNILVLNVHSNRKTMSHGFLAKIFTTLDRYGVCVDLISTSEVHVSMAIHGSNSSKRSFDRLVKELESIGTVDVHEDMAILSLVGRAMKHAVGIAGKMFSVLAAGNVNIEMISQGASEINISKFYAFVFVLVVNRVSILSLVFWQTKEATLYILSYNHTTIIDIPMTHLSVNAENAAKAENFANKLPSPHTATKLLSDPLALLPPILSVDDVHALLTPERGEATQTPTRTLSAGEKERLVNRALSEAVSWTNLALLDCVLGAVGRRWVNVDLRDNERTPMLVVAAASCWLDGIALLLGAGADPNASDSQSWTALHWSAINSHSQPDVCARIVALLLHHGASPLLTSSKGRTARDIAPVSNDIGELLDGAQEQAAAQSSSDLFSLSQASLTPSHTPRTKLRAREKKAARNTSILHHAADELGFDRALVHDAAPGEGHAEGEEEDEMELADGMSRVFDWSVCLPHQMLIINPDTLQLAIDALLALPSHPRPIAYASAPASALFLWQRYATHYGDPGGELSSLIFDHAVENIEQRASAAADNLPALAFWLHNVTLWLYFIGADGTLCEFHDMQAILADLLNEIHVFVVRLVERRLDALLDSLILDFNSMPELDDVRLDGEWRIVRALTRRKDGAKSPGKRGLGHRRNGGGSLSSSIFGMGGGGGSTSSFADIFNGSNNKNEKKEKHSDSLGPTSPASPRSPSFDEATKRRPISTSILPSDTTLPSSPSLSSLANAGNSGTHDTIGDKFKKINVEDIDNGSPKKLTHLLNSTLLVLEQYNVNEATIVQIFSQILYWTSSEVFNRVITNKRYFSRSRATMIRFNLSAIEEWVKMNKLPASIFNHHFAPLMQMLQWLGCLSAMTDFCALISTLQGLRQLNPTQLHKMQKEYRHEAAPVVESRMSAECVAYLDQLVQAWDSRRCSADSQQTHPTPGVPAKTMNHVDYLYPNSDSAPTQQNGVGVGVGLGLGLGVQPSTATSSSNSNINSNRNSHSHSHSATGDAYMPPPLPENFGEQVDSRYMLPFELPSDLEHLQWRRRKSAQTADTTDTPRMASLGALDDDLLSVPTSRPASRASSTHSSSPLTHNAHTAQVTITPDVPQDILTRIDNAVSEGVKR</sequence>
<dbReference type="EC" id="2.7.2.4" evidence="2"/>
<dbReference type="Gene3D" id="3.30.70.260">
    <property type="match status" value="2"/>
</dbReference>
<dbReference type="Proteomes" id="UP000306954">
    <property type="component" value="Unassembled WGS sequence"/>
</dbReference>
<dbReference type="Pfam" id="PF00696">
    <property type="entry name" value="AA_kinase"/>
    <property type="match status" value="1"/>
</dbReference>
<dbReference type="SUPFAM" id="SSF53633">
    <property type="entry name" value="Carbamate kinase-like"/>
    <property type="match status" value="1"/>
</dbReference>
<feature type="compositionally biased region" description="Basic and acidic residues" evidence="7">
    <location>
        <begin position="1093"/>
        <end position="1102"/>
    </location>
</feature>
<feature type="compositionally biased region" description="Polar residues" evidence="7">
    <location>
        <begin position="95"/>
        <end position="109"/>
    </location>
</feature>
<dbReference type="PROSITE" id="PS51126">
    <property type="entry name" value="DILUTE"/>
    <property type="match status" value="1"/>
</dbReference>
<dbReference type="InterPro" id="IPR045865">
    <property type="entry name" value="ACT-like_dom_sf"/>
</dbReference>
<dbReference type="GO" id="GO:0005524">
    <property type="term" value="F:ATP binding"/>
    <property type="evidence" value="ECO:0007669"/>
    <property type="project" value="UniProtKB-KW"/>
</dbReference>
<dbReference type="SUPFAM" id="SSF55021">
    <property type="entry name" value="ACT-like"/>
    <property type="match status" value="2"/>
</dbReference>
<evidence type="ECO:0000256" key="2">
    <source>
        <dbReference type="ARBA" id="ARBA00013059"/>
    </source>
</evidence>
<feature type="region of interest" description="Disordered" evidence="7">
    <location>
        <begin position="65"/>
        <end position="110"/>
    </location>
</feature>
<dbReference type="NCBIfam" id="TIGR00657">
    <property type="entry name" value="asp_kinases"/>
    <property type="match status" value="1"/>
</dbReference>
<dbReference type="FunFam" id="3.40.1160.10:FF:000023">
    <property type="entry name" value="Probable aspartokinase"/>
    <property type="match status" value="1"/>
</dbReference>
<evidence type="ECO:0000256" key="3">
    <source>
        <dbReference type="ARBA" id="ARBA00022679"/>
    </source>
</evidence>
<feature type="compositionally biased region" description="Low complexity" evidence="7">
    <location>
        <begin position="1391"/>
        <end position="1402"/>
    </location>
</feature>
<keyword evidence="4" id="KW-0547">Nucleotide-binding</keyword>
<dbReference type="GO" id="GO:0005829">
    <property type="term" value="C:cytosol"/>
    <property type="evidence" value="ECO:0007669"/>
    <property type="project" value="TreeGrafter"/>
</dbReference>
<keyword evidence="5" id="KW-0418">Kinase</keyword>
<dbReference type="PROSITE" id="PS00324">
    <property type="entry name" value="ASPARTOKINASE"/>
    <property type="match status" value="1"/>
</dbReference>
<dbReference type="InterPro" id="IPR036770">
    <property type="entry name" value="Ankyrin_rpt-contain_sf"/>
</dbReference>
<feature type="domain" description="Dilute" evidence="8">
    <location>
        <begin position="940"/>
        <end position="1328"/>
    </location>
</feature>
<feature type="region of interest" description="Disordered" evidence="7">
    <location>
        <begin position="1477"/>
        <end position="1497"/>
    </location>
</feature>
<evidence type="ECO:0000259" key="9">
    <source>
        <dbReference type="PROSITE" id="PS51671"/>
    </source>
</evidence>
<dbReference type="InterPro" id="IPR001048">
    <property type="entry name" value="Asp/Glu/Uridylate_kinase"/>
</dbReference>
<dbReference type="Pfam" id="PF13637">
    <property type="entry name" value="Ank_4"/>
    <property type="match status" value="1"/>
</dbReference>
<dbReference type="InterPro" id="IPR002912">
    <property type="entry name" value="ACT_dom"/>
</dbReference>
<feature type="domain" description="ACT" evidence="9">
    <location>
        <begin position="500"/>
        <end position="580"/>
    </location>
</feature>
<dbReference type="PROSITE" id="PS51671">
    <property type="entry name" value="ACT"/>
    <property type="match status" value="1"/>
</dbReference>
<dbReference type="SUPFAM" id="SSF48403">
    <property type="entry name" value="Ankyrin repeat"/>
    <property type="match status" value="1"/>
</dbReference>
<accession>A0A4T0HZ53</accession>
<gene>
    <name evidence="10" type="ORF">E3P90_03241</name>
</gene>
<dbReference type="GO" id="GO:0004072">
    <property type="term" value="F:aspartate kinase activity"/>
    <property type="evidence" value="ECO:0007669"/>
    <property type="project" value="UniProtKB-EC"/>
</dbReference>
<evidence type="ECO:0000256" key="5">
    <source>
        <dbReference type="ARBA" id="ARBA00022777"/>
    </source>
</evidence>
<dbReference type="Gene3D" id="1.25.40.20">
    <property type="entry name" value="Ankyrin repeat-containing domain"/>
    <property type="match status" value="1"/>
</dbReference>
<evidence type="ECO:0000313" key="10">
    <source>
        <dbReference type="EMBL" id="TIB09510.1"/>
    </source>
</evidence>
<keyword evidence="6" id="KW-0067">ATP-binding</keyword>